<sequence length="191" mass="21593">MAPRIFENTVKSFNYTNDKLNDSAACRDVFIVSLRKLPYLDIADKMLSKDLMAEIDEILKDGDIDSSEKDVTFVSSSHCQALKNKCSIVHLGGTQSEVGITTNSITRSCDRLKCVACDNPVLLFNNFSWTKSPDYLFLRTNYPNYNLLKCKLRKSIGTRAYCCQCNAIEARKLVALAECTNLQWICTKHPE</sequence>
<evidence type="ECO:0000256" key="1">
    <source>
        <dbReference type="ARBA" id="ARBA00004437"/>
    </source>
</evidence>
<dbReference type="Proteomes" id="UP000050795">
    <property type="component" value="Unassembled WGS sequence"/>
</dbReference>
<evidence type="ECO:0000256" key="2">
    <source>
        <dbReference type="ARBA" id="ARBA00004496"/>
    </source>
</evidence>
<dbReference type="AlphaFoldDB" id="A0AA85JYV9"/>
<dbReference type="InterPro" id="IPR029239">
    <property type="entry name" value="CFAP418"/>
</dbReference>
<evidence type="ECO:0000256" key="5">
    <source>
        <dbReference type="ARBA" id="ARBA00026215"/>
    </source>
</evidence>
<dbReference type="GO" id="GO:0001917">
    <property type="term" value="C:photoreceptor inner segment"/>
    <property type="evidence" value="ECO:0007669"/>
    <property type="project" value="UniProtKB-SubCell"/>
</dbReference>
<reference evidence="7" key="2">
    <citation type="submission" date="2023-11" db="UniProtKB">
        <authorList>
            <consortium name="WormBaseParasite"/>
        </authorList>
    </citation>
    <scope>IDENTIFICATION</scope>
</reference>
<dbReference type="PANTHER" id="PTHR33958:SF1">
    <property type="entry name" value="CILIA- AND FLAGELLA-ASSOCIATED PROTEIN 418"/>
    <property type="match status" value="1"/>
</dbReference>
<name>A0AA85JYV9_TRIRE</name>
<comment type="function">
    <text evidence="4">May be involved in photoreceptor outer segment disk morphogenesis.</text>
</comment>
<keyword evidence="6" id="KW-1185">Reference proteome</keyword>
<keyword evidence="3" id="KW-0963">Cytoplasm</keyword>
<evidence type="ECO:0000256" key="3">
    <source>
        <dbReference type="ARBA" id="ARBA00022490"/>
    </source>
</evidence>
<accession>A0AA85JYV9</accession>
<evidence type="ECO:0000313" key="6">
    <source>
        <dbReference type="Proteomes" id="UP000050795"/>
    </source>
</evidence>
<protein>
    <recommendedName>
        <fullName evidence="5">Cilia- and flagella-associated protein 418</fullName>
    </recommendedName>
</protein>
<dbReference type="WBParaSite" id="TREG1_450.1">
    <property type="protein sequence ID" value="TREG1_450.1"/>
    <property type="gene ID" value="TREG1_450"/>
</dbReference>
<organism evidence="6 7">
    <name type="scientific">Trichobilharzia regenti</name>
    <name type="common">Nasal bird schistosome</name>
    <dbReference type="NCBI Taxonomy" id="157069"/>
    <lineage>
        <taxon>Eukaryota</taxon>
        <taxon>Metazoa</taxon>
        <taxon>Spiralia</taxon>
        <taxon>Lophotrochozoa</taxon>
        <taxon>Platyhelminthes</taxon>
        <taxon>Trematoda</taxon>
        <taxon>Digenea</taxon>
        <taxon>Strigeidida</taxon>
        <taxon>Schistosomatoidea</taxon>
        <taxon>Schistosomatidae</taxon>
        <taxon>Trichobilharzia</taxon>
    </lineage>
</organism>
<dbReference type="GO" id="GO:0005829">
    <property type="term" value="C:cytosol"/>
    <property type="evidence" value="ECO:0007669"/>
    <property type="project" value="TreeGrafter"/>
</dbReference>
<evidence type="ECO:0000256" key="4">
    <source>
        <dbReference type="ARBA" id="ARBA00024819"/>
    </source>
</evidence>
<proteinExistence type="predicted"/>
<evidence type="ECO:0000313" key="7">
    <source>
        <dbReference type="WBParaSite" id="TREG1_450.1"/>
    </source>
</evidence>
<comment type="subcellular location">
    <subcellularLocation>
        <location evidence="2">Cytoplasm</location>
    </subcellularLocation>
    <subcellularLocation>
        <location evidence="1">Photoreceptor inner segment</location>
    </subcellularLocation>
</comment>
<reference evidence="6" key="1">
    <citation type="submission" date="2022-06" db="EMBL/GenBank/DDBJ databases">
        <authorList>
            <person name="Berger JAMES D."/>
            <person name="Berger JAMES D."/>
        </authorList>
    </citation>
    <scope>NUCLEOTIDE SEQUENCE [LARGE SCALE GENOMIC DNA]</scope>
</reference>
<dbReference type="PANTHER" id="PTHR33958">
    <property type="entry name" value="PROTEIN C8ORF37"/>
    <property type="match status" value="1"/>
</dbReference>
<dbReference type="Pfam" id="PF14996">
    <property type="entry name" value="RMP"/>
    <property type="match status" value="1"/>
</dbReference>